<keyword evidence="10" id="KW-1185">Reference proteome</keyword>
<accession>A0A544TLX4</accession>
<dbReference type="OrthoDB" id="2078716at2"/>
<dbReference type="NCBIfam" id="TIGR00912">
    <property type="entry name" value="2A0309"/>
    <property type="match status" value="1"/>
</dbReference>
<evidence type="ECO:0000256" key="2">
    <source>
        <dbReference type="ARBA" id="ARBA00007998"/>
    </source>
</evidence>
<feature type="transmembrane region" description="Helical" evidence="8">
    <location>
        <begin position="183"/>
        <end position="206"/>
    </location>
</feature>
<comment type="subcellular location">
    <subcellularLocation>
        <location evidence="1">Membrane</location>
        <topology evidence="1">Multi-pass membrane protein</topology>
    </subcellularLocation>
</comment>
<proteinExistence type="inferred from homology"/>
<feature type="transmembrane region" description="Helical" evidence="8">
    <location>
        <begin position="146"/>
        <end position="163"/>
    </location>
</feature>
<dbReference type="EMBL" id="VDGI01000020">
    <property type="protein sequence ID" value="TQR18425.1"/>
    <property type="molecule type" value="Genomic_DNA"/>
</dbReference>
<feature type="transmembrane region" description="Helical" evidence="8">
    <location>
        <begin position="12"/>
        <end position="33"/>
    </location>
</feature>
<feature type="transmembrane region" description="Helical" evidence="8">
    <location>
        <begin position="218"/>
        <end position="242"/>
    </location>
</feature>
<reference evidence="9 10" key="1">
    <citation type="submission" date="2019-06" db="EMBL/GenBank/DDBJ databases">
        <title>Psychrobacillus vulpis sp. nov., a new species isolated from feces of a red fox that inhabits in The Tablas de Daimiel Natural Park, Albacete, Spain.</title>
        <authorList>
            <person name="Rodriguez M."/>
            <person name="Reina J.C."/>
            <person name="Bejar V."/>
            <person name="Llamas I."/>
        </authorList>
    </citation>
    <scope>NUCLEOTIDE SEQUENCE [LARGE SCALE GENOMIC DNA]</scope>
    <source>
        <strain evidence="9 10">Z8</strain>
    </source>
</reference>
<feature type="transmembrane region" description="Helical" evidence="8">
    <location>
        <begin position="336"/>
        <end position="355"/>
    </location>
</feature>
<keyword evidence="3" id="KW-0813">Transport</keyword>
<comment type="caution">
    <text evidence="9">The sequence shown here is derived from an EMBL/GenBank/DDBJ whole genome shotgun (WGS) entry which is preliminary data.</text>
</comment>
<keyword evidence="6 8" id="KW-1133">Transmembrane helix</keyword>
<evidence type="ECO:0000256" key="1">
    <source>
        <dbReference type="ARBA" id="ARBA00004141"/>
    </source>
</evidence>
<evidence type="ECO:0000256" key="4">
    <source>
        <dbReference type="ARBA" id="ARBA00022544"/>
    </source>
</evidence>
<evidence type="ECO:0000256" key="5">
    <source>
        <dbReference type="ARBA" id="ARBA00022692"/>
    </source>
</evidence>
<dbReference type="Gene3D" id="1.20.1740.10">
    <property type="entry name" value="Amino acid/polyamine transporter I"/>
    <property type="match status" value="1"/>
</dbReference>
<evidence type="ECO:0000313" key="9">
    <source>
        <dbReference type="EMBL" id="TQR18425.1"/>
    </source>
</evidence>
<keyword evidence="7 8" id="KW-0472">Membrane</keyword>
<dbReference type="Proteomes" id="UP000316626">
    <property type="component" value="Unassembled WGS sequence"/>
</dbReference>
<keyword evidence="4" id="KW-0309">Germination</keyword>
<evidence type="ECO:0000256" key="7">
    <source>
        <dbReference type="ARBA" id="ARBA00023136"/>
    </source>
</evidence>
<feature type="transmembrane region" description="Helical" evidence="8">
    <location>
        <begin position="307"/>
        <end position="324"/>
    </location>
</feature>
<name>A0A544TLX4_9BACI</name>
<feature type="transmembrane region" description="Helical" evidence="8">
    <location>
        <begin position="273"/>
        <end position="295"/>
    </location>
</feature>
<keyword evidence="5 8" id="KW-0812">Transmembrane</keyword>
<gene>
    <name evidence="9" type="ORF">FG384_15935</name>
</gene>
<comment type="similarity">
    <text evidence="2">Belongs to the amino acid-polyamine-organocation (APC) superfamily. Spore germination protein (SGP) (TC 2.A.3.9) family.</text>
</comment>
<feature type="transmembrane region" description="Helical" evidence="8">
    <location>
        <begin position="39"/>
        <end position="58"/>
    </location>
</feature>
<evidence type="ECO:0000256" key="6">
    <source>
        <dbReference type="ARBA" id="ARBA00022989"/>
    </source>
</evidence>
<evidence type="ECO:0000256" key="8">
    <source>
        <dbReference type="SAM" id="Phobius"/>
    </source>
</evidence>
<evidence type="ECO:0000313" key="10">
    <source>
        <dbReference type="Proteomes" id="UP000316626"/>
    </source>
</evidence>
<dbReference type="GO" id="GO:0016020">
    <property type="term" value="C:membrane"/>
    <property type="evidence" value="ECO:0007669"/>
    <property type="project" value="UniProtKB-SubCell"/>
</dbReference>
<dbReference type="AlphaFoldDB" id="A0A544TLX4"/>
<dbReference type="PANTHER" id="PTHR34975">
    <property type="entry name" value="SPORE GERMINATION PROTEIN A2"/>
    <property type="match status" value="1"/>
</dbReference>
<feature type="transmembrane region" description="Helical" evidence="8">
    <location>
        <begin position="116"/>
        <end position="134"/>
    </location>
</feature>
<dbReference type="GO" id="GO:0009847">
    <property type="term" value="P:spore germination"/>
    <property type="evidence" value="ECO:0007669"/>
    <property type="project" value="InterPro"/>
</dbReference>
<sequence>MGKFVISVRQFTILVILFSIGTAILVVPSDIAADVKQGAWMTATIGVVISLLLVKLYISTGNIAPNMSLVEINEKILGKWIGKTVSVFFVLFTFLSASELLYFVENFMRSEIMPQTPAVAFNILFALIIVYGCYLGLETFIRSTEILFLFFVLLFIIFVIFISPQIDFKNIQPLFEVKAKSLIFSTLFFISGFSFPMIILLMLYPVSINEQKGPHKAFYLGTIMGGIVLITIITLSILVLGADSTSRERYPSYELAKRINIGNFLKRIEVIMAFLWIITIYIRVTVYFYASVVGLAQILNLKDYRSLILPLGLILVGISLIAHPNVIQSALYNKETWPSLAIIFGVFLPILLLVVNKIRTLFSQK</sequence>
<dbReference type="Pfam" id="PF03845">
    <property type="entry name" value="Spore_permease"/>
    <property type="match status" value="1"/>
</dbReference>
<dbReference type="PANTHER" id="PTHR34975:SF2">
    <property type="entry name" value="SPORE GERMINATION PROTEIN A2"/>
    <property type="match status" value="1"/>
</dbReference>
<protein>
    <submittedName>
        <fullName evidence="9">Spore gernimation protein</fullName>
    </submittedName>
</protein>
<organism evidence="9 10">
    <name type="scientific">Psychrobacillus vulpis</name>
    <dbReference type="NCBI Taxonomy" id="2325572"/>
    <lineage>
        <taxon>Bacteria</taxon>
        <taxon>Bacillati</taxon>
        <taxon>Bacillota</taxon>
        <taxon>Bacilli</taxon>
        <taxon>Bacillales</taxon>
        <taxon>Bacillaceae</taxon>
        <taxon>Psychrobacillus</taxon>
    </lineage>
</organism>
<dbReference type="InterPro" id="IPR004761">
    <property type="entry name" value="Spore_GerAB"/>
</dbReference>
<dbReference type="RefSeq" id="WP_142643702.1">
    <property type="nucleotide sequence ID" value="NZ_VDGI01000020.1"/>
</dbReference>
<feature type="transmembrane region" description="Helical" evidence="8">
    <location>
        <begin position="85"/>
        <end position="104"/>
    </location>
</feature>
<evidence type="ECO:0000256" key="3">
    <source>
        <dbReference type="ARBA" id="ARBA00022448"/>
    </source>
</evidence>